<comment type="caution">
    <text evidence="1">The sequence shown here is derived from an EMBL/GenBank/DDBJ whole genome shotgun (WGS) entry which is preliminary data.</text>
</comment>
<reference evidence="1" key="1">
    <citation type="submission" date="2020-05" db="EMBL/GenBank/DDBJ databases">
        <title>Large-scale comparative analyses of tick genomes elucidate their genetic diversity and vector capacities.</title>
        <authorList>
            <person name="Jia N."/>
            <person name="Wang J."/>
            <person name="Shi W."/>
            <person name="Du L."/>
            <person name="Sun Y."/>
            <person name="Zhan W."/>
            <person name="Jiang J."/>
            <person name="Wang Q."/>
            <person name="Zhang B."/>
            <person name="Ji P."/>
            <person name="Sakyi L.B."/>
            <person name="Cui X."/>
            <person name="Yuan T."/>
            <person name="Jiang B."/>
            <person name="Yang W."/>
            <person name="Lam T.T.-Y."/>
            <person name="Chang Q."/>
            <person name="Ding S."/>
            <person name="Wang X."/>
            <person name="Zhu J."/>
            <person name="Ruan X."/>
            <person name="Zhao L."/>
            <person name="Wei J."/>
            <person name="Que T."/>
            <person name="Du C."/>
            <person name="Cheng J."/>
            <person name="Dai P."/>
            <person name="Han X."/>
            <person name="Huang E."/>
            <person name="Gao Y."/>
            <person name="Liu J."/>
            <person name="Shao H."/>
            <person name="Ye R."/>
            <person name="Li L."/>
            <person name="Wei W."/>
            <person name="Wang X."/>
            <person name="Wang C."/>
            <person name="Yang T."/>
            <person name="Huo Q."/>
            <person name="Li W."/>
            <person name="Guo W."/>
            <person name="Chen H."/>
            <person name="Zhou L."/>
            <person name="Ni X."/>
            <person name="Tian J."/>
            <person name="Zhou Y."/>
            <person name="Sheng Y."/>
            <person name="Liu T."/>
            <person name="Pan Y."/>
            <person name="Xia L."/>
            <person name="Li J."/>
            <person name="Zhao F."/>
            <person name="Cao W."/>
        </authorList>
    </citation>
    <scope>NUCLEOTIDE SEQUENCE</scope>
    <source>
        <strain evidence="1">Hyas-2018</strain>
    </source>
</reference>
<organism evidence="1 2">
    <name type="scientific">Hyalomma asiaticum</name>
    <name type="common">Tick</name>
    <dbReference type="NCBI Taxonomy" id="266040"/>
    <lineage>
        <taxon>Eukaryota</taxon>
        <taxon>Metazoa</taxon>
        <taxon>Ecdysozoa</taxon>
        <taxon>Arthropoda</taxon>
        <taxon>Chelicerata</taxon>
        <taxon>Arachnida</taxon>
        <taxon>Acari</taxon>
        <taxon>Parasitiformes</taxon>
        <taxon>Ixodida</taxon>
        <taxon>Ixodoidea</taxon>
        <taxon>Ixodidae</taxon>
        <taxon>Hyalomminae</taxon>
        <taxon>Hyalomma</taxon>
    </lineage>
</organism>
<proteinExistence type="predicted"/>
<dbReference type="EMBL" id="CM023482">
    <property type="protein sequence ID" value="KAH6940039.1"/>
    <property type="molecule type" value="Genomic_DNA"/>
</dbReference>
<dbReference type="Proteomes" id="UP000821845">
    <property type="component" value="Chromosome 2"/>
</dbReference>
<evidence type="ECO:0000313" key="2">
    <source>
        <dbReference type="Proteomes" id="UP000821845"/>
    </source>
</evidence>
<protein>
    <submittedName>
        <fullName evidence="1">Uncharacterized protein</fullName>
    </submittedName>
</protein>
<accession>A0ACB7T215</accession>
<sequence>MCPESRQVRRERAPFGEVGRRSAARCGALCGARLSSASAAAAPGTGMAALAVAAAALSLLSAAASSKAAFNLYLKQHESRRLFGLDVELYYVKEGRRNEYALGFVVPVPANVSELEFVWQALGPLPLAYALDVEVNEGRGHRALGAPSLDVSPRGTLPPAPRSFRVRLPCTGLASAEVPVRIVLNVSVVAPPDAQLFHPDGRFLQAAGYDLPPAYYGTRPANTSVSLPRNKICARDAQSTEEVPGFVPSPVASSTSSSSRSLVVVAGCSCAVLAALALAAAVAWLVRARKASPSTDAPVEEPAWQTWSSPDGRPLSCGSPWMLGAHRDVVGARRELSPPTIRPHSGSGGDPDTVHSDFSQRLAEIHVDRRKVTFLEKLHQGTFGQIFHGLLVEDWAEVGAEQNVLIKTVTGEASAAQAALAVREGLSLLGMNHANVLSVVGAACDGQPLLLYPYMNAGNLKRFLNQADQVLVTQDLVDMAIQMAEGLQYLHKRAYVHRDVGTRNCVYVSQLFALAGEELAKRDMHARIKTRNLRHSEFCLLHY</sequence>
<name>A0ACB7T215_HYAAI</name>
<keyword evidence="2" id="KW-1185">Reference proteome</keyword>
<evidence type="ECO:0000313" key="1">
    <source>
        <dbReference type="EMBL" id="KAH6940039.1"/>
    </source>
</evidence>
<gene>
    <name evidence="1" type="ORF">HPB50_024488</name>
</gene>